<reference evidence="1 2" key="1">
    <citation type="submission" date="2021-01" db="EMBL/GenBank/DDBJ databases">
        <title>Whole genome shotgun sequence of Catellatospora coxensis NBRC 107359.</title>
        <authorList>
            <person name="Komaki H."/>
            <person name="Tamura T."/>
        </authorList>
    </citation>
    <scope>NUCLEOTIDE SEQUENCE [LARGE SCALE GENOMIC DNA]</scope>
    <source>
        <strain evidence="1 2">NBRC 107359</strain>
    </source>
</reference>
<organism evidence="1 2">
    <name type="scientific">Catellatospora coxensis</name>
    <dbReference type="NCBI Taxonomy" id="310354"/>
    <lineage>
        <taxon>Bacteria</taxon>
        <taxon>Bacillati</taxon>
        <taxon>Actinomycetota</taxon>
        <taxon>Actinomycetes</taxon>
        <taxon>Micromonosporales</taxon>
        <taxon>Micromonosporaceae</taxon>
        <taxon>Catellatospora</taxon>
    </lineage>
</organism>
<sequence>MSNTSLWVALAGGVGAAVGAGVGQIVQWWRERSQAKVEDRRRAEDRRDQLHRERREIQREAYQDIIAQCIDFRIYLARTAKMINDASRRGGNEIGSIWSKFSDRASDKSRAIFKVATTHGSERIHSALEEIHYSNYELWGLWVSWNFPVSDWKAVGVEERERARSNCIATIEAISEGVNNIIVAARSEMNLEAEQF</sequence>
<dbReference type="EMBL" id="BONI01000059">
    <property type="protein sequence ID" value="GIG09184.1"/>
    <property type="molecule type" value="Genomic_DNA"/>
</dbReference>
<keyword evidence="2" id="KW-1185">Reference proteome</keyword>
<accession>A0A8J3PA47</accession>
<dbReference type="AlphaFoldDB" id="A0A8J3PA47"/>
<evidence type="ECO:0000313" key="2">
    <source>
        <dbReference type="Proteomes" id="UP000630887"/>
    </source>
</evidence>
<proteinExistence type="predicted"/>
<name>A0A8J3PA47_9ACTN</name>
<comment type="caution">
    <text evidence="1">The sequence shown here is derived from an EMBL/GenBank/DDBJ whole genome shotgun (WGS) entry which is preliminary data.</text>
</comment>
<protein>
    <submittedName>
        <fullName evidence="1">Uncharacterized protein</fullName>
    </submittedName>
</protein>
<dbReference type="RefSeq" id="WP_203695869.1">
    <property type="nucleotide sequence ID" value="NZ_BAAALC010000022.1"/>
</dbReference>
<gene>
    <name evidence="1" type="ORF">Cco03nite_58840</name>
</gene>
<evidence type="ECO:0000313" key="1">
    <source>
        <dbReference type="EMBL" id="GIG09184.1"/>
    </source>
</evidence>
<dbReference type="Proteomes" id="UP000630887">
    <property type="component" value="Unassembled WGS sequence"/>
</dbReference>